<feature type="repeat" description="Solcar" evidence="14">
    <location>
        <begin position="126"/>
        <end position="218"/>
    </location>
</feature>
<dbReference type="Pfam" id="PF00153">
    <property type="entry name" value="Mito_carr"/>
    <property type="match status" value="3"/>
</dbReference>
<dbReference type="InterPro" id="IPR023395">
    <property type="entry name" value="MCP_dom_sf"/>
</dbReference>
<keyword evidence="17" id="KW-1185">Reference proteome</keyword>
<dbReference type="PROSITE" id="PS50920">
    <property type="entry name" value="SOLCAR"/>
    <property type="match status" value="3"/>
</dbReference>
<evidence type="ECO:0000256" key="7">
    <source>
        <dbReference type="ARBA" id="ARBA00022989"/>
    </source>
</evidence>
<name>A0AA39G2U7_MICHY</name>
<keyword evidence="9 14" id="KW-0472">Membrane</keyword>
<dbReference type="SUPFAM" id="SSF103506">
    <property type="entry name" value="Mitochondrial carrier"/>
    <property type="match status" value="1"/>
</dbReference>
<dbReference type="InterPro" id="IPR018108">
    <property type="entry name" value="MCP_transmembrane"/>
</dbReference>
<proteinExistence type="inferred from homology"/>
<feature type="repeat" description="Solcar" evidence="14">
    <location>
        <begin position="231"/>
        <end position="315"/>
    </location>
</feature>
<comment type="caution">
    <text evidence="16">The sequence shown here is derived from an EMBL/GenBank/DDBJ whole genome shotgun (WGS) entry which is preliminary data.</text>
</comment>
<evidence type="ECO:0000256" key="8">
    <source>
        <dbReference type="ARBA" id="ARBA00023128"/>
    </source>
</evidence>
<evidence type="ECO:0000256" key="11">
    <source>
        <dbReference type="ARBA" id="ARBA00058619"/>
    </source>
</evidence>
<evidence type="ECO:0000313" key="17">
    <source>
        <dbReference type="Proteomes" id="UP001168972"/>
    </source>
</evidence>
<evidence type="ECO:0000256" key="13">
    <source>
        <dbReference type="ARBA" id="ARBA00079992"/>
    </source>
</evidence>
<keyword evidence="3 15" id="KW-0813">Transport</keyword>
<comment type="similarity">
    <text evidence="2 15">Belongs to the mitochondrial carrier (TC 2.A.29) family.</text>
</comment>
<reference evidence="16" key="1">
    <citation type="journal article" date="2023" name="bioRxiv">
        <title>Scaffold-level genome assemblies of two parasitoid biocontrol wasps reveal the parthenogenesis mechanism and an associated novel virus.</title>
        <authorList>
            <person name="Inwood S."/>
            <person name="Skelly J."/>
            <person name="Guhlin J."/>
            <person name="Harrop T."/>
            <person name="Goldson S."/>
            <person name="Dearden P."/>
        </authorList>
    </citation>
    <scope>NUCLEOTIDE SEQUENCE</scope>
    <source>
        <strain evidence="16">Lincoln</strain>
        <tissue evidence="16">Whole body</tissue>
    </source>
</reference>
<keyword evidence="7" id="KW-1133">Transmembrane helix</keyword>
<gene>
    <name evidence="16" type="ORF">PV327_005995</name>
</gene>
<comment type="subcellular location">
    <subcellularLocation>
        <location evidence="1">Mitochondrion inner membrane</location>
        <topology evidence="1">Multi-pass membrane protein</topology>
    </subcellularLocation>
</comment>
<dbReference type="GO" id="GO:0005743">
    <property type="term" value="C:mitochondrial inner membrane"/>
    <property type="evidence" value="ECO:0007669"/>
    <property type="project" value="UniProtKB-SubCell"/>
</dbReference>
<evidence type="ECO:0000256" key="14">
    <source>
        <dbReference type="PROSITE-ProRule" id="PRU00282"/>
    </source>
</evidence>
<evidence type="ECO:0000256" key="4">
    <source>
        <dbReference type="ARBA" id="ARBA00022692"/>
    </source>
</evidence>
<evidence type="ECO:0000256" key="9">
    <source>
        <dbReference type="ARBA" id="ARBA00023136"/>
    </source>
</evidence>
<keyword evidence="4 14" id="KW-0812">Transmembrane</keyword>
<organism evidence="16 17">
    <name type="scientific">Microctonus hyperodae</name>
    <name type="common">Parasitoid wasp</name>
    <dbReference type="NCBI Taxonomy" id="165561"/>
    <lineage>
        <taxon>Eukaryota</taxon>
        <taxon>Metazoa</taxon>
        <taxon>Ecdysozoa</taxon>
        <taxon>Arthropoda</taxon>
        <taxon>Hexapoda</taxon>
        <taxon>Insecta</taxon>
        <taxon>Pterygota</taxon>
        <taxon>Neoptera</taxon>
        <taxon>Endopterygota</taxon>
        <taxon>Hymenoptera</taxon>
        <taxon>Apocrita</taxon>
        <taxon>Ichneumonoidea</taxon>
        <taxon>Braconidae</taxon>
        <taxon>Euphorinae</taxon>
        <taxon>Microctonus</taxon>
    </lineage>
</organism>
<evidence type="ECO:0000256" key="6">
    <source>
        <dbReference type="ARBA" id="ARBA00022792"/>
    </source>
</evidence>
<dbReference type="GO" id="GO:0015215">
    <property type="term" value="F:nucleotide transmembrane transporter activity"/>
    <property type="evidence" value="ECO:0007669"/>
    <property type="project" value="UniProtKB-ARBA"/>
</dbReference>
<evidence type="ECO:0000256" key="5">
    <source>
        <dbReference type="ARBA" id="ARBA00022737"/>
    </source>
</evidence>
<comment type="function">
    <text evidence="11">Facilitates flavin adenine dinucleotide (FAD) translocation across the mitochondrial inner membrane into the mitochondrial matrix where it acts as a redox cofactor to assist flavoenzyme activities in fundamental metabolic processes including fatty acid beta-oxidation, amino acid and choline metabolism as well as mitochondrial electron transportation. In particular, provides FAD to DLD dehydrogenase of the glycine cleavage system, part of mitochondrial one-carbon metabolic pathway involved in neural tube closure in early embryogenesis.</text>
</comment>
<dbReference type="InterPro" id="IPR002067">
    <property type="entry name" value="MCP"/>
</dbReference>
<dbReference type="AlphaFoldDB" id="A0AA39G2U7"/>
<dbReference type="PRINTS" id="PR00784">
    <property type="entry name" value="MTUNCOUPLING"/>
</dbReference>
<evidence type="ECO:0000256" key="15">
    <source>
        <dbReference type="RuleBase" id="RU000488"/>
    </source>
</evidence>
<dbReference type="Proteomes" id="UP001168972">
    <property type="component" value="Unassembled WGS sequence"/>
</dbReference>
<dbReference type="Gene3D" id="1.50.40.10">
    <property type="entry name" value="Mitochondrial carrier domain"/>
    <property type="match status" value="1"/>
</dbReference>
<evidence type="ECO:0000256" key="3">
    <source>
        <dbReference type="ARBA" id="ARBA00022448"/>
    </source>
</evidence>
<sequence>MESKAMTTIKATPATGPRASLPVLSHFKYEHLVAGISGGVVSTLMLHPLDLIKIRFAVNDGVSKTTPQYSGLRNAIKEIVRVEGLRGLYRGVTPNVLGSGSSWGFYFFFYNSIKTWIQGGNSKKPLGPSLHMVAAADAGILTLLMTNPIWVVKTRLCLQYTSDIRLDESKRYSGMFDALGKIYRTEGFRGLYKGLVPGMFGVSHGAIQFMTYEEMKNRYNNYRKMPIDTKLATIEYIIFAAISKLIAAASTYPYQVVRARLQDHHHDYRGTLHCVQQIWRREGWRGFYKGLGVNLTRVTPATVITFVVYEHMSDFLLGMQRNSI</sequence>
<dbReference type="PANTHER" id="PTHR45683">
    <property type="entry name" value="MITOCHONDRIAL NICOTINAMIDE ADENINE DINUCLEOTIDE TRANSPORTER 1-RELATED-RELATED"/>
    <property type="match status" value="1"/>
</dbReference>
<keyword evidence="5" id="KW-0677">Repeat</keyword>
<evidence type="ECO:0000256" key="2">
    <source>
        <dbReference type="ARBA" id="ARBA00006375"/>
    </source>
</evidence>
<reference evidence="16" key="2">
    <citation type="submission" date="2023-03" db="EMBL/GenBank/DDBJ databases">
        <authorList>
            <person name="Inwood S.N."/>
            <person name="Skelly J.G."/>
            <person name="Guhlin J."/>
            <person name="Harrop T.W.R."/>
            <person name="Goldson S.G."/>
            <person name="Dearden P.K."/>
        </authorList>
    </citation>
    <scope>NUCLEOTIDE SEQUENCE</scope>
    <source>
        <strain evidence="16">Lincoln</strain>
        <tissue evidence="16">Whole body</tissue>
    </source>
</reference>
<dbReference type="InterPro" id="IPR044712">
    <property type="entry name" value="SLC25A32-like"/>
</dbReference>
<evidence type="ECO:0000256" key="12">
    <source>
        <dbReference type="ARBA" id="ARBA00070508"/>
    </source>
</evidence>
<dbReference type="FunFam" id="1.50.40.10:FF:000025">
    <property type="entry name" value="mitochondrial folate transporter/carrier"/>
    <property type="match status" value="1"/>
</dbReference>
<evidence type="ECO:0000313" key="16">
    <source>
        <dbReference type="EMBL" id="KAK0180343.1"/>
    </source>
</evidence>
<comment type="catalytic activity">
    <reaction evidence="10">
        <text>FAD(in) = FAD(out)</text>
        <dbReference type="Rhea" id="RHEA:76535"/>
        <dbReference type="ChEBI" id="CHEBI:57692"/>
    </reaction>
</comment>
<dbReference type="GO" id="GO:0015711">
    <property type="term" value="P:organic anion transport"/>
    <property type="evidence" value="ECO:0007669"/>
    <property type="project" value="UniProtKB-ARBA"/>
</dbReference>
<keyword evidence="8" id="KW-0496">Mitochondrion</keyword>
<dbReference type="EMBL" id="JAQQBR010000003">
    <property type="protein sequence ID" value="KAK0180343.1"/>
    <property type="molecule type" value="Genomic_DNA"/>
</dbReference>
<protein>
    <recommendedName>
        <fullName evidence="12">Solute carrier family 25 member 32</fullName>
    </recommendedName>
    <alternativeName>
        <fullName evidence="13">Mitochondrial FAD transporter</fullName>
    </alternativeName>
</protein>
<accession>A0AA39G2U7</accession>
<keyword evidence="6" id="KW-0999">Mitochondrion inner membrane</keyword>
<feature type="repeat" description="Solcar" evidence="14">
    <location>
        <begin position="26"/>
        <end position="116"/>
    </location>
</feature>
<evidence type="ECO:0000256" key="1">
    <source>
        <dbReference type="ARBA" id="ARBA00004448"/>
    </source>
</evidence>
<evidence type="ECO:0000256" key="10">
    <source>
        <dbReference type="ARBA" id="ARBA00050907"/>
    </source>
</evidence>